<evidence type="ECO:0000256" key="2">
    <source>
        <dbReference type="ARBA" id="ARBA00004370"/>
    </source>
</evidence>
<evidence type="ECO:0000256" key="3">
    <source>
        <dbReference type="ARBA" id="ARBA00005083"/>
    </source>
</evidence>
<dbReference type="Gene3D" id="1.10.45.10">
    <property type="entry name" value="Vanillyl-alcohol Oxidase, Chain A, domain 4"/>
    <property type="match status" value="1"/>
</dbReference>
<dbReference type="GO" id="GO:0031966">
    <property type="term" value="C:mitochondrial membrane"/>
    <property type="evidence" value="ECO:0007669"/>
    <property type="project" value="UniProtKB-SubCell"/>
</dbReference>
<sequence>MSSSQFETQLEDIPLHSLYDLLRPITVPSNRARFNNWGRAYYSTPLAIFEPESEYQCKLILELARREQKIVRAVGVGHSPSDLACTSGYMVRLTKMNRLIQVDFEKRCALVEAGITLHDLHAELAKYNLAMINVGSISDQTLAGIVTTATHGSGIDYGVMSTNVRGLKLLLANGRTVMCSRTEQSDLFSATLCGLGATGIILEVLLDVEPAYRLREVQEPMMFEDVVKDLDRLTRSAQHVRFWWFPLVDQIVCSTADRTYDAPKPAGSWFWHTFLGHHFIQILLFLGRYLAFLNLWTQYLAFWLVSAKSMGIDEGHRIFNVDCRYPQFTSEWAIPASRTQACLYELRSWFQQEFSDPKGLRPHFPVEIRFSAADDIWLSPSNGQPTCWIGIVQYKPYGLNVPYRALFGNFEAILTRHQGRPHWAKAHKLRPDDLRRLYPQFDDFRHVLERVDPTGVFRNEYVQRHIYGQPIDSRVFKLRP</sequence>
<reference evidence="13" key="1">
    <citation type="submission" date="2020-11" db="EMBL/GenBank/DDBJ databases">
        <authorList>
            <consortium name="DOE Joint Genome Institute"/>
            <person name="Ahrendt S."/>
            <person name="Riley R."/>
            <person name="Andreopoulos W."/>
            <person name="Labutti K."/>
            <person name="Pangilinan J."/>
            <person name="Ruiz-Duenas F.J."/>
            <person name="Barrasa J.M."/>
            <person name="Sanchez-Garcia M."/>
            <person name="Camarero S."/>
            <person name="Miyauchi S."/>
            <person name="Serrano A."/>
            <person name="Linde D."/>
            <person name="Babiker R."/>
            <person name="Drula E."/>
            <person name="Ayuso-Fernandez I."/>
            <person name="Pacheco R."/>
            <person name="Padilla G."/>
            <person name="Ferreira P."/>
            <person name="Barriuso J."/>
            <person name="Kellner H."/>
            <person name="Castanera R."/>
            <person name="Alfaro M."/>
            <person name="Ramirez L."/>
            <person name="Pisabarro A.G."/>
            <person name="Kuo A."/>
            <person name="Tritt A."/>
            <person name="Lipzen A."/>
            <person name="He G."/>
            <person name="Yan M."/>
            <person name="Ng V."/>
            <person name="Cullen D."/>
            <person name="Martin F."/>
            <person name="Rosso M.-N."/>
            <person name="Henrissat B."/>
            <person name="Hibbett D."/>
            <person name="Martinez A.T."/>
            <person name="Grigoriev I.V."/>
        </authorList>
    </citation>
    <scope>NUCLEOTIDE SEQUENCE</scope>
    <source>
        <strain evidence="13">MF-IS2</strain>
    </source>
</reference>
<evidence type="ECO:0000256" key="5">
    <source>
        <dbReference type="ARBA" id="ARBA00013136"/>
    </source>
</evidence>
<evidence type="ECO:0000256" key="6">
    <source>
        <dbReference type="ARBA" id="ARBA00022630"/>
    </source>
</evidence>
<dbReference type="NCBIfam" id="TIGR01678">
    <property type="entry name" value="FAD_lactone_ox"/>
    <property type="match status" value="1"/>
</dbReference>
<comment type="subcellular location">
    <subcellularLocation>
        <location evidence="2">Membrane</location>
    </subcellularLocation>
    <subcellularLocation>
        <location evidence="11">Mitochondrion membrane</location>
    </subcellularLocation>
</comment>
<dbReference type="PROSITE" id="PS51387">
    <property type="entry name" value="FAD_PCMH"/>
    <property type="match status" value="1"/>
</dbReference>
<feature type="domain" description="FAD-binding PCMH-type" evidence="12">
    <location>
        <begin position="41"/>
        <end position="211"/>
    </location>
</feature>
<dbReference type="Proteomes" id="UP000807342">
    <property type="component" value="Unassembled WGS sequence"/>
</dbReference>
<dbReference type="InterPro" id="IPR030654">
    <property type="entry name" value="Sugar_lactone_oxidase"/>
</dbReference>
<keyword evidence="9" id="KW-0472">Membrane</keyword>
<dbReference type="InterPro" id="IPR006094">
    <property type="entry name" value="Oxid_FAD_bind_N"/>
</dbReference>
<dbReference type="SUPFAM" id="SSF56176">
    <property type="entry name" value="FAD-binding/transporter-associated domain-like"/>
    <property type="match status" value="1"/>
</dbReference>
<dbReference type="PIRSF" id="PIRSF000136">
    <property type="entry name" value="LGO_GLO"/>
    <property type="match status" value="1"/>
</dbReference>
<dbReference type="GO" id="GO:0071949">
    <property type="term" value="F:FAD binding"/>
    <property type="evidence" value="ECO:0007669"/>
    <property type="project" value="UniProtKB-UniRule"/>
</dbReference>
<dbReference type="InterPro" id="IPR016169">
    <property type="entry name" value="FAD-bd_PCMH_sub2"/>
</dbReference>
<dbReference type="InterPro" id="IPR016171">
    <property type="entry name" value="Vanillyl_alc_oxidase_C-sub2"/>
</dbReference>
<dbReference type="InterPro" id="IPR007173">
    <property type="entry name" value="ALO_C"/>
</dbReference>
<dbReference type="Gene3D" id="3.30.70.2520">
    <property type="match status" value="1"/>
</dbReference>
<evidence type="ECO:0000256" key="10">
    <source>
        <dbReference type="ARBA" id="ARBA00033418"/>
    </source>
</evidence>
<keyword evidence="11" id="KW-0496">Mitochondrion</keyword>
<organism evidence="13 14">
    <name type="scientific">Macrolepiota fuliginosa MF-IS2</name>
    <dbReference type="NCBI Taxonomy" id="1400762"/>
    <lineage>
        <taxon>Eukaryota</taxon>
        <taxon>Fungi</taxon>
        <taxon>Dikarya</taxon>
        <taxon>Basidiomycota</taxon>
        <taxon>Agaricomycotina</taxon>
        <taxon>Agaricomycetes</taxon>
        <taxon>Agaricomycetidae</taxon>
        <taxon>Agaricales</taxon>
        <taxon>Agaricineae</taxon>
        <taxon>Agaricaceae</taxon>
        <taxon>Macrolepiota</taxon>
    </lineage>
</organism>
<keyword evidence="8 11" id="KW-0560">Oxidoreductase</keyword>
<proteinExistence type="inferred from homology"/>
<evidence type="ECO:0000313" key="13">
    <source>
        <dbReference type="EMBL" id="KAF9445979.1"/>
    </source>
</evidence>
<comment type="pathway">
    <text evidence="3 11">Cofactor biosynthesis; D-erythroascorbate biosynthesis; dehydro-D-arabinono-1,4-lactone from D-arabinose: step 2/2.</text>
</comment>
<dbReference type="EMBL" id="MU151270">
    <property type="protein sequence ID" value="KAF9445979.1"/>
    <property type="molecule type" value="Genomic_DNA"/>
</dbReference>
<evidence type="ECO:0000313" key="14">
    <source>
        <dbReference type="Proteomes" id="UP000807342"/>
    </source>
</evidence>
<comment type="caution">
    <text evidence="13">The sequence shown here is derived from an EMBL/GenBank/DDBJ whole genome shotgun (WGS) entry which is preliminary data.</text>
</comment>
<dbReference type="InterPro" id="IPR036318">
    <property type="entry name" value="FAD-bd_PCMH-like_sf"/>
</dbReference>
<protein>
    <recommendedName>
        <fullName evidence="5 11">D-arabinono-1,4-lactone oxidase</fullName>
        <shortName evidence="11">ALO</shortName>
        <ecNumber evidence="5 11">1.1.3.37</ecNumber>
    </recommendedName>
    <alternativeName>
        <fullName evidence="10 11">L-galactono-gamma-lactone oxidase</fullName>
    </alternativeName>
</protein>
<dbReference type="InterPro" id="IPR010031">
    <property type="entry name" value="FAD_lactone_oxidase-like"/>
</dbReference>
<comment type="similarity">
    <text evidence="4 11">Belongs to the oxygen-dependent FAD-linked oxidoreductase family.</text>
</comment>
<evidence type="ECO:0000256" key="9">
    <source>
        <dbReference type="ARBA" id="ARBA00023136"/>
    </source>
</evidence>
<dbReference type="PANTHER" id="PTHR43762">
    <property type="entry name" value="L-GULONOLACTONE OXIDASE"/>
    <property type="match status" value="1"/>
</dbReference>
<keyword evidence="14" id="KW-1185">Reference proteome</keyword>
<dbReference type="InterPro" id="IPR016166">
    <property type="entry name" value="FAD-bd_PCMH"/>
</dbReference>
<evidence type="ECO:0000256" key="11">
    <source>
        <dbReference type="RuleBase" id="RU367158"/>
    </source>
</evidence>
<dbReference type="PANTHER" id="PTHR43762:SF1">
    <property type="entry name" value="D-ARABINONO-1,4-LACTONE OXIDASE"/>
    <property type="match status" value="1"/>
</dbReference>
<comment type="catalytic activity">
    <reaction evidence="11">
        <text>D-arabinono-1,4-lactone + O2 = dehydro-D-arabinono-1,4-lactone + H2O2 + H(+)</text>
        <dbReference type="Rhea" id="RHEA:23756"/>
        <dbReference type="ChEBI" id="CHEBI:15378"/>
        <dbReference type="ChEBI" id="CHEBI:15379"/>
        <dbReference type="ChEBI" id="CHEBI:16240"/>
        <dbReference type="ChEBI" id="CHEBI:16292"/>
        <dbReference type="ChEBI" id="CHEBI:58277"/>
        <dbReference type="EC" id="1.1.3.37"/>
    </reaction>
</comment>
<evidence type="ECO:0000259" key="12">
    <source>
        <dbReference type="PROSITE" id="PS51387"/>
    </source>
</evidence>
<evidence type="ECO:0000256" key="7">
    <source>
        <dbReference type="ARBA" id="ARBA00022827"/>
    </source>
</evidence>
<dbReference type="GO" id="GO:0003885">
    <property type="term" value="F:D-arabinono-1,4-lactone oxidase activity"/>
    <property type="evidence" value="ECO:0007669"/>
    <property type="project" value="UniProtKB-UniRule"/>
</dbReference>
<gene>
    <name evidence="13" type="ORF">P691DRAFT_804944</name>
</gene>
<accession>A0A9P5X944</accession>
<evidence type="ECO:0000256" key="1">
    <source>
        <dbReference type="ARBA" id="ARBA00001974"/>
    </source>
</evidence>
<dbReference type="AlphaFoldDB" id="A0A9P5X944"/>
<comment type="cofactor">
    <cofactor evidence="1 11">
        <name>FAD</name>
        <dbReference type="ChEBI" id="CHEBI:57692"/>
    </cofactor>
</comment>
<keyword evidence="6 11" id="KW-0285">Flavoprotein</keyword>
<evidence type="ECO:0000256" key="8">
    <source>
        <dbReference type="ARBA" id="ARBA00023002"/>
    </source>
</evidence>
<dbReference type="OrthoDB" id="610608at2759"/>
<dbReference type="InterPro" id="IPR016167">
    <property type="entry name" value="FAD-bd_PCMH_sub1"/>
</dbReference>
<dbReference type="Gene3D" id="3.30.465.10">
    <property type="match status" value="1"/>
</dbReference>
<keyword evidence="7 11" id="KW-0274">FAD</keyword>
<dbReference type="Pfam" id="PF04030">
    <property type="entry name" value="ALO"/>
    <property type="match status" value="1"/>
</dbReference>
<evidence type="ECO:0000256" key="4">
    <source>
        <dbReference type="ARBA" id="ARBA00005466"/>
    </source>
</evidence>
<name>A0A9P5X944_9AGAR</name>
<dbReference type="Pfam" id="PF01565">
    <property type="entry name" value="FAD_binding_4"/>
    <property type="match status" value="1"/>
</dbReference>
<dbReference type="EC" id="1.1.3.37" evidence="5 11"/>
<dbReference type="Gene3D" id="3.30.43.10">
    <property type="entry name" value="Uridine Diphospho-n-acetylenolpyruvylglucosamine Reductase, domain 2"/>
    <property type="match status" value="1"/>
</dbReference>